<reference evidence="3" key="1">
    <citation type="submission" date="2016-06" db="EMBL/GenBank/DDBJ databases">
        <authorList>
            <person name="Varghese N."/>
        </authorList>
    </citation>
    <scope>NUCLEOTIDE SEQUENCE [LARGE SCALE GENOMIC DNA]</scope>
    <source>
        <strain evidence="3">DSM 46123</strain>
    </source>
</reference>
<dbReference type="AlphaFoldDB" id="A0A1C6S759"/>
<dbReference type="InterPro" id="IPR001242">
    <property type="entry name" value="Condensation_dom"/>
</dbReference>
<dbReference type="GO" id="GO:0044550">
    <property type="term" value="P:secondary metabolite biosynthetic process"/>
    <property type="evidence" value="ECO:0007669"/>
    <property type="project" value="TreeGrafter"/>
</dbReference>
<dbReference type="GO" id="GO:0031177">
    <property type="term" value="F:phosphopantetheine binding"/>
    <property type="evidence" value="ECO:0007669"/>
    <property type="project" value="TreeGrafter"/>
</dbReference>
<dbReference type="PANTHER" id="PTHR45527:SF1">
    <property type="entry name" value="FATTY ACID SYNTHASE"/>
    <property type="match status" value="1"/>
</dbReference>
<dbReference type="GO" id="GO:0003824">
    <property type="term" value="F:catalytic activity"/>
    <property type="evidence" value="ECO:0007669"/>
    <property type="project" value="InterPro"/>
</dbReference>
<dbReference type="Pfam" id="PF00668">
    <property type="entry name" value="Condensation"/>
    <property type="match status" value="1"/>
</dbReference>
<dbReference type="EMBL" id="FMHU01000002">
    <property type="protein sequence ID" value="SCL25304.1"/>
    <property type="molecule type" value="Genomic_DNA"/>
</dbReference>
<keyword evidence="3" id="KW-1185">Reference proteome</keyword>
<protein>
    <submittedName>
        <fullName evidence="2">Condensation domain-containing protein</fullName>
    </submittedName>
</protein>
<evidence type="ECO:0000313" key="3">
    <source>
        <dbReference type="Proteomes" id="UP000198906"/>
    </source>
</evidence>
<dbReference type="GO" id="GO:0008610">
    <property type="term" value="P:lipid biosynthetic process"/>
    <property type="evidence" value="ECO:0007669"/>
    <property type="project" value="UniProtKB-ARBA"/>
</dbReference>
<dbReference type="InterPro" id="IPR023213">
    <property type="entry name" value="CAT-like_dom_sf"/>
</dbReference>
<dbReference type="RefSeq" id="WP_176738040.1">
    <property type="nucleotide sequence ID" value="NZ_FMHU01000002.1"/>
</dbReference>
<dbReference type="GO" id="GO:0043041">
    <property type="term" value="P:amino acid activation for nonribosomal peptide biosynthetic process"/>
    <property type="evidence" value="ECO:0007669"/>
    <property type="project" value="TreeGrafter"/>
</dbReference>
<dbReference type="GO" id="GO:0005737">
    <property type="term" value="C:cytoplasm"/>
    <property type="evidence" value="ECO:0007669"/>
    <property type="project" value="TreeGrafter"/>
</dbReference>
<dbReference type="Proteomes" id="UP000198906">
    <property type="component" value="Unassembled WGS sequence"/>
</dbReference>
<evidence type="ECO:0000313" key="2">
    <source>
        <dbReference type="EMBL" id="SCL25304.1"/>
    </source>
</evidence>
<proteinExistence type="predicted"/>
<gene>
    <name evidence="2" type="ORF">GA0074694_4183</name>
</gene>
<dbReference type="Gene3D" id="3.30.559.10">
    <property type="entry name" value="Chloramphenicol acetyltransferase-like domain"/>
    <property type="match status" value="1"/>
</dbReference>
<dbReference type="PANTHER" id="PTHR45527">
    <property type="entry name" value="NONRIBOSOMAL PEPTIDE SYNTHETASE"/>
    <property type="match status" value="1"/>
</dbReference>
<organism evidence="2 3">
    <name type="scientific">Micromonospora inyonensis</name>
    <dbReference type="NCBI Taxonomy" id="47866"/>
    <lineage>
        <taxon>Bacteria</taxon>
        <taxon>Bacillati</taxon>
        <taxon>Actinomycetota</taxon>
        <taxon>Actinomycetes</taxon>
        <taxon>Micromonosporales</taxon>
        <taxon>Micromonosporaceae</taxon>
        <taxon>Micromonospora</taxon>
    </lineage>
</organism>
<dbReference type="SUPFAM" id="SSF52777">
    <property type="entry name" value="CoA-dependent acyltransferases"/>
    <property type="match status" value="2"/>
</dbReference>
<dbReference type="STRING" id="47866.GA0074694_4183"/>
<name>A0A1C6S759_9ACTN</name>
<accession>A0A1C6S759</accession>
<evidence type="ECO:0000259" key="1">
    <source>
        <dbReference type="Pfam" id="PF00668"/>
    </source>
</evidence>
<sequence>MIFELNHAQRRNLYQTPPERVYTITVSLDIPGGLPVRQVRNALAQLADVHEALRSRLIDPGGHPRHEVTAAARCEIAVCLIRRMDEIPDITVTDPVPVDPTEHAARATLYTRHGLVRHVMLTVSHLFADGMSQGVLHRDLSALLRGEPIVGADRRRQVSDYADDRLGDVTRRNTEYWQAVLADAPRACTFSGAVRGAEELLRVSRRTDRRIRGEVGEASRELGVSPFAVWAAALSALVGVYTGQHRQVFRSVSANRFDDADAAAVANLAQPVYILVDGEPGDTLRRRAERVLEASLAAHTHGVFDSVALLEWLNERERRRGAVFRPAFDLNFLVHDDGLLPPVGDDVQRCRVTPGRATADLAVQVQPGPTTHVRVTAGEPVWAGRGPGDIAADLFETLRAFGDDPDRVPDDLPISPLVTAARLITGHRSGVAIDPEAQLALLTSVAGVRAADWTTADGRDGLRVLARVAAEACPDELMRAYTERQPWVSGAVVPDGIVVYDAAKGTMR</sequence>
<feature type="domain" description="Condensation" evidence="1">
    <location>
        <begin position="4"/>
        <end position="336"/>
    </location>
</feature>
<dbReference type="Gene3D" id="3.30.559.30">
    <property type="entry name" value="Nonribosomal peptide synthetase, condensation domain"/>
    <property type="match status" value="1"/>
</dbReference>